<protein>
    <submittedName>
        <fullName evidence="1">Uncharacterized protein</fullName>
    </submittedName>
</protein>
<dbReference type="Proteomes" id="UP001219355">
    <property type="component" value="Chromosome 1"/>
</dbReference>
<organism evidence="1 2">
    <name type="scientific">Emydomyces testavorans</name>
    <dbReference type="NCBI Taxonomy" id="2070801"/>
    <lineage>
        <taxon>Eukaryota</taxon>
        <taxon>Fungi</taxon>
        <taxon>Dikarya</taxon>
        <taxon>Ascomycota</taxon>
        <taxon>Pezizomycotina</taxon>
        <taxon>Eurotiomycetes</taxon>
        <taxon>Eurotiomycetidae</taxon>
        <taxon>Onygenales</taxon>
        <taxon>Nannizziopsiaceae</taxon>
        <taxon>Emydomyces</taxon>
    </lineage>
</organism>
<reference evidence="1" key="1">
    <citation type="submission" date="2023-03" db="EMBL/GenBank/DDBJ databases">
        <title>Emydomyces testavorans Genome Sequence.</title>
        <authorList>
            <person name="Hoyer L."/>
        </authorList>
    </citation>
    <scope>NUCLEOTIDE SEQUENCE</scope>
    <source>
        <strain evidence="1">16-2883</strain>
    </source>
</reference>
<accession>A0AAF0DA75</accession>
<dbReference type="EMBL" id="CP120627">
    <property type="protein sequence ID" value="WEW54759.1"/>
    <property type="molecule type" value="Genomic_DNA"/>
</dbReference>
<sequence>MEEANTSSKQRWLRVWKWIEYIDIWTTKARTRRQESSVTRGPVWNPQKKRKTRCLCTELLVVTGTHDAIDQQRVSSVAPRESPARMQWYGISNPATREMH</sequence>
<dbReference type="AlphaFoldDB" id="A0AAF0DA75"/>
<evidence type="ECO:0000313" key="2">
    <source>
        <dbReference type="Proteomes" id="UP001219355"/>
    </source>
</evidence>
<gene>
    <name evidence="1" type="ORF">PRK78_000184</name>
</gene>
<evidence type="ECO:0000313" key="1">
    <source>
        <dbReference type="EMBL" id="WEW54759.1"/>
    </source>
</evidence>
<keyword evidence="2" id="KW-1185">Reference proteome</keyword>
<proteinExistence type="predicted"/>
<name>A0AAF0DA75_9EURO</name>